<dbReference type="AlphaFoldDB" id="A0A1T5I0C8"/>
<sequence length="46" mass="5121">MTPLLKMGQILKLIKLKNKTGPQIVSPLQLNNLIKKLFSSSETNKA</sequence>
<evidence type="ECO:0000313" key="2">
    <source>
        <dbReference type="Proteomes" id="UP000189966"/>
    </source>
</evidence>
<evidence type="ECO:0000313" key="1">
    <source>
        <dbReference type="EMBL" id="SKC32504.1"/>
    </source>
</evidence>
<gene>
    <name evidence="1" type="ORF">CZ809_02020</name>
</gene>
<name>A0A1T5I0C8_9GAMM</name>
<protein>
    <submittedName>
        <fullName evidence="1">Uncharacterized protein</fullName>
    </submittedName>
</protein>
<dbReference type="Proteomes" id="UP000189966">
    <property type="component" value="Unassembled WGS sequence"/>
</dbReference>
<proteinExistence type="predicted"/>
<reference evidence="1 2" key="1">
    <citation type="submission" date="2017-02" db="EMBL/GenBank/DDBJ databases">
        <authorList>
            <person name="Peterson S.W."/>
        </authorList>
    </citation>
    <scope>NUCLEOTIDE SEQUENCE [LARGE SCALE GENOMIC DNA]</scope>
    <source>
        <strain evidence="2">type strain: NCCB 100098</strain>
    </source>
</reference>
<organism evidence="1 2">
    <name type="scientific">Photobacterium piscicola</name>
    <dbReference type="NCBI Taxonomy" id="1378299"/>
    <lineage>
        <taxon>Bacteria</taxon>
        <taxon>Pseudomonadati</taxon>
        <taxon>Pseudomonadota</taxon>
        <taxon>Gammaproteobacteria</taxon>
        <taxon>Vibrionales</taxon>
        <taxon>Vibrionaceae</taxon>
        <taxon>Photobacterium</taxon>
    </lineage>
</organism>
<accession>A0A1T5I0C8</accession>
<dbReference type="EMBL" id="FUZI01000003">
    <property type="protein sequence ID" value="SKC32504.1"/>
    <property type="molecule type" value="Genomic_DNA"/>
</dbReference>